<keyword evidence="11 13" id="KW-0472">Membrane</keyword>
<keyword evidence="6" id="KW-1003">Cell membrane</keyword>
<keyword evidence="7" id="KW-0997">Cell inner membrane</keyword>
<keyword evidence="8 12" id="KW-0812">Transmembrane</keyword>
<accession>A0ABV8RID6</accession>
<keyword evidence="9 12" id="KW-0653">Protein transport</keyword>
<evidence type="ECO:0000256" key="4">
    <source>
        <dbReference type="ARBA" id="ARBA00011471"/>
    </source>
</evidence>
<dbReference type="EMBL" id="JBHSDH010000013">
    <property type="protein sequence ID" value="MFC4293127.1"/>
    <property type="molecule type" value="Genomic_DNA"/>
</dbReference>
<evidence type="ECO:0000256" key="9">
    <source>
        <dbReference type="ARBA" id="ARBA00022927"/>
    </source>
</evidence>
<evidence type="ECO:0000313" key="15">
    <source>
        <dbReference type="Proteomes" id="UP001595887"/>
    </source>
</evidence>
<evidence type="ECO:0000256" key="8">
    <source>
        <dbReference type="ARBA" id="ARBA00022692"/>
    </source>
</evidence>
<dbReference type="Pfam" id="PF02472">
    <property type="entry name" value="ExbD"/>
    <property type="match status" value="1"/>
</dbReference>
<evidence type="ECO:0000256" key="13">
    <source>
        <dbReference type="SAM" id="Phobius"/>
    </source>
</evidence>
<evidence type="ECO:0000256" key="7">
    <source>
        <dbReference type="ARBA" id="ARBA00022519"/>
    </source>
</evidence>
<organism evidence="14 15">
    <name type="scientific">Sphingorhabdus arenilitoris</name>
    <dbReference type="NCBI Taxonomy" id="1490041"/>
    <lineage>
        <taxon>Bacteria</taxon>
        <taxon>Pseudomonadati</taxon>
        <taxon>Pseudomonadota</taxon>
        <taxon>Alphaproteobacteria</taxon>
        <taxon>Sphingomonadales</taxon>
        <taxon>Sphingomonadaceae</taxon>
        <taxon>Sphingorhabdus</taxon>
    </lineage>
</organism>
<proteinExistence type="inferred from homology"/>
<keyword evidence="10 13" id="KW-1133">Transmembrane helix</keyword>
<evidence type="ECO:0000256" key="10">
    <source>
        <dbReference type="ARBA" id="ARBA00022989"/>
    </source>
</evidence>
<dbReference type="PANTHER" id="PTHR30558">
    <property type="entry name" value="EXBD MEMBRANE COMPONENT OF PMF-DRIVEN MACROMOLECULE IMPORT SYSTEM"/>
    <property type="match status" value="1"/>
</dbReference>
<gene>
    <name evidence="14" type="ORF">ACFOWX_11940</name>
</gene>
<comment type="similarity">
    <text evidence="3 12">Belongs to the ExbD/TolR family.</text>
</comment>
<keyword evidence="15" id="KW-1185">Reference proteome</keyword>
<evidence type="ECO:0000256" key="11">
    <source>
        <dbReference type="ARBA" id="ARBA00023136"/>
    </source>
</evidence>
<reference evidence="15" key="1">
    <citation type="journal article" date="2019" name="Int. J. Syst. Evol. Microbiol.">
        <title>The Global Catalogue of Microorganisms (GCM) 10K type strain sequencing project: providing services to taxonomists for standard genome sequencing and annotation.</title>
        <authorList>
            <consortium name="The Broad Institute Genomics Platform"/>
            <consortium name="The Broad Institute Genome Sequencing Center for Infectious Disease"/>
            <person name="Wu L."/>
            <person name="Ma J."/>
        </authorList>
    </citation>
    <scope>NUCLEOTIDE SEQUENCE [LARGE SCALE GENOMIC DNA]</scope>
    <source>
        <strain evidence="15">CECT 8531</strain>
    </source>
</reference>
<evidence type="ECO:0000256" key="1">
    <source>
        <dbReference type="ARBA" id="ARBA00003540"/>
    </source>
</evidence>
<comment type="subcellular location">
    <subcellularLocation>
        <location evidence="2">Cell inner membrane</location>
        <topology evidence="2">Single-pass type II membrane protein</topology>
    </subcellularLocation>
    <subcellularLocation>
        <location evidence="12">Cell membrane</location>
        <topology evidence="12">Single-pass type II membrane protein</topology>
    </subcellularLocation>
</comment>
<keyword evidence="5 12" id="KW-0813">Transport</keyword>
<sequence length="182" mass="18972">MAISSGGGGEDTPMSEINTTPLVDVMLVLLIIFLIAIPVVIQTVEMELPIVPFDPTKSKAENIVLAVTTTDAAGRDPGDPAYEGANPGGECRVYINVTPIDSNELVDKAVARLKQQVEALGGQAAIDAGQVAIEDLPEAHIRGDVNTPWRCIGGAVYSMQLAGFAKVGFISSPIDLSASAVK</sequence>
<evidence type="ECO:0000256" key="6">
    <source>
        <dbReference type="ARBA" id="ARBA00022475"/>
    </source>
</evidence>
<evidence type="ECO:0000256" key="2">
    <source>
        <dbReference type="ARBA" id="ARBA00004249"/>
    </source>
</evidence>
<comment type="caution">
    <text evidence="14">The sequence shown here is derived from an EMBL/GenBank/DDBJ whole genome shotgun (WGS) entry which is preliminary data.</text>
</comment>
<dbReference type="InterPro" id="IPR003400">
    <property type="entry name" value="ExbD"/>
</dbReference>
<dbReference type="Proteomes" id="UP001595887">
    <property type="component" value="Unassembled WGS sequence"/>
</dbReference>
<evidence type="ECO:0000256" key="12">
    <source>
        <dbReference type="RuleBase" id="RU003879"/>
    </source>
</evidence>
<name>A0ABV8RID6_9SPHN</name>
<comment type="function">
    <text evidence="1">Involved in the TonB-dependent energy-dependent transport of various receptor-bound substrates.</text>
</comment>
<protein>
    <submittedName>
        <fullName evidence="14">ExbD/TolR family protein</fullName>
    </submittedName>
</protein>
<evidence type="ECO:0000256" key="3">
    <source>
        <dbReference type="ARBA" id="ARBA00005811"/>
    </source>
</evidence>
<comment type="subunit">
    <text evidence="4">The accessory proteins ExbB and ExbD seem to form a complex with TonB.</text>
</comment>
<feature type="transmembrane region" description="Helical" evidence="13">
    <location>
        <begin position="22"/>
        <end position="41"/>
    </location>
</feature>
<dbReference type="RefSeq" id="WP_381424396.1">
    <property type="nucleotide sequence ID" value="NZ_JBHSDH010000013.1"/>
</dbReference>
<dbReference type="PANTHER" id="PTHR30558:SF12">
    <property type="entry name" value="BIOPOLYMER TRANSPORT PROTEIN EXBD"/>
    <property type="match status" value="1"/>
</dbReference>
<evidence type="ECO:0000256" key="5">
    <source>
        <dbReference type="ARBA" id="ARBA00022448"/>
    </source>
</evidence>
<evidence type="ECO:0000313" key="14">
    <source>
        <dbReference type="EMBL" id="MFC4293127.1"/>
    </source>
</evidence>